<feature type="transmembrane region" description="Helical" evidence="1">
    <location>
        <begin position="210"/>
        <end position="234"/>
    </location>
</feature>
<dbReference type="EMBL" id="CAUYUJ010018170">
    <property type="protein sequence ID" value="CAK0881237.1"/>
    <property type="molecule type" value="Genomic_DNA"/>
</dbReference>
<keyword evidence="1" id="KW-0472">Membrane</keyword>
<keyword evidence="1" id="KW-0812">Transmembrane</keyword>
<accession>A0ABN9W549</accession>
<evidence type="ECO:0000256" key="1">
    <source>
        <dbReference type="SAM" id="Phobius"/>
    </source>
</evidence>
<evidence type="ECO:0000313" key="3">
    <source>
        <dbReference type="Proteomes" id="UP001189429"/>
    </source>
</evidence>
<proteinExistence type="predicted"/>
<protein>
    <submittedName>
        <fullName evidence="2">Uncharacterized protein</fullName>
    </submittedName>
</protein>
<feature type="transmembrane region" description="Helical" evidence="1">
    <location>
        <begin position="82"/>
        <end position="105"/>
    </location>
</feature>
<feature type="non-terminal residue" evidence="2">
    <location>
        <position position="1"/>
    </location>
</feature>
<sequence>VPIVMMLLEPLIMKVLAMLSGRSVLSHILVVNRRALNAFMKMPFIIEVDERTILLLQMLVGFLKISIVGLLMAGLAALVEFLVVWSLMVVLALPIVGLPMGLKIAPPLGLLAALGGPGDGDAQESLLVFLIVDLLMTFLDNLVVVMVVRALTESLMFLIVDLLTAFVAALGGPCDGDAQESLLVFLIVGLLMTSMDNLVVVMVVRALTESLMFLIVDLLMAFVAVLVLMMFPALSTVSLPWL</sequence>
<feature type="transmembrane region" description="Helical" evidence="1">
    <location>
        <begin position="53"/>
        <end position="76"/>
    </location>
</feature>
<feature type="transmembrane region" description="Helical" evidence="1">
    <location>
        <begin position="154"/>
        <end position="171"/>
    </location>
</feature>
<comment type="caution">
    <text evidence="2">The sequence shown here is derived from an EMBL/GenBank/DDBJ whole genome shotgun (WGS) entry which is preliminary data.</text>
</comment>
<keyword evidence="3" id="KW-1185">Reference proteome</keyword>
<organism evidence="2 3">
    <name type="scientific">Prorocentrum cordatum</name>
    <dbReference type="NCBI Taxonomy" id="2364126"/>
    <lineage>
        <taxon>Eukaryota</taxon>
        <taxon>Sar</taxon>
        <taxon>Alveolata</taxon>
        <taxon>Dinophyceae</taxon>
        <taxon>Prorocentrales</taxon>
        <taxon>Prorocentraceae</taxon>
        <taxon>Prorocentrum</taxon>
    </lineage>
</organism>
<feature type="transmembrane region" description="Helical" evidence="1">
    <location>
        <begin position="126"/>
        <end position="148"/>
    </location>
</feature>
<reference evidence="2" key="1">
    <citation type="submission" date="2023-10" db="EMBL/GenBank/DDBJ databases">
        <authorList>
            <person name="Chen Y."/>
            <person name="Shah S."/>
            <person name="Dougan E. K."/>
            <person name="Thang M."/>
            <person name="Chan C."/>
        </authorList>
    </citation>
    <scope>NUCLEOTIDE SEQUENCE [LARGE SCALE GENOMIC DNA]</scope>
</reference>
<evidence type="ECO:0000313" key="2">
    <source>
        <dbReference type="EMBL" id="CAK0881237.1"/>
    </source>
</evidence>
<gene>
    <name evidence="2" type="ORF">PCOR1329_LOCUS64151</name>
</gene>
<keyword evidence="1" id="KW-1133">Transmembrane helix</keyword>
<name>A0ABN9W549_9DINO</name>
<feature type="transmembrane region" description="Helical" evidence="1">
    <location>
        <begin position="183"/>
        <end position="204"/>
    </location>
</feature>
<dbReference type="Proteomes" id="UP001189429">
    <property type="component" value="Unassembled WGS sequence"/>
</dbReference>